<sequence length="135" mass="14285">MNHRRLVLLALPVFLVSVAGCAKTTIDSSITEAPIVAVTTTLPTGSAAELLPRLVTEAGKLSDIIGSARNKTEQLEVITNLWNAARDQVAASNAETAATFDFAVDLCAKATQFNRPADADKCFRHLTALTAAYLG</sequence>
<evidence type="ECO:0000313" key="1">
    <source>
        <dbReference type="EMBL" id="CAB4859922.1"/>
    </source>
</evidence>
<accession>A0A6J7CMZ0</accession>
<organism evidence="1">
    <name type="scientific">freshwater metagenome</name>
    <dbReference type="NCBI Taxonomy" id="449393"/>
    <lineage>
        <taxon>unclassified sequences</taxon>
        <taxon>metagenomes</taxon>
        <taxon>ecological metagenomes</taxon>
    </lineage>
</organism>
<dbReference type="AlphaFoldDB" id="A0A6J7CMZ0"/>
<dbReference type="PROSITE" id="PS51257">
    <property type="entry name" value="PROKAR_LIPOPROTEIN"/>
    <property type="match status" value="1"/>
</dbReference>
<name>A0A6J7CMZ0_9ZZZZ</name>
<reference evidence="1" key="1">
    <citation type="submission" date="2020-05" db="EMBL/GenBank/DDBJ databases">
        <authorList>
            <person name="Chiriac C."/>
            <person name="Salcher M."/>
            <person name="Ghai R."/>
            <person name="Kavagutti S V."/>
        </authorList>
    </citation>
    <scope>NUCLEOTIDE SEQUENCE</scope>
</reference>
<proteinExistence type="predicted"/>
<protein>
    <submittedName>
        <fullName evidence="1">Unannotated protein</fullName>
    </submittedName>
</protein>
<gene>
    <name evidence="1" type="ORF">UFOPK3376_00198</name>
</gene>
<dbReference type="EMBL" id="CAFBLP010000003">
    <property type="protein sequence ID" value="CAB4859922.1"/>
    <property type="molecule type" value="Genomic_DNA"/>
</dbReference>